<dbReference type="PROSITE" id="PS50297">
    <property type="entry name" value="ANK_REP_REGION"/>
    <property type="match status" value="2"/>
</dbReference>
<dbReference type="GO" id="GO:0004842">
    <property type="term" value="F:ubiquitin-protein transferase activity"/>
    <property type="evidence" value="ECO:0007669"/>
    <property type="project" value="TreeGrafter"/>
</dbReference>
<dbReference type="SMART" id="SM00248">
    <property type="entry name" value="ANK"/>
    <property type="match status" value="2"/>
</dbReference>
<dbReference type="STRING" id="280699.M1VIE5"/>
<proteinExistence type="predicted"/>
<dbReference type="InterPro" id="IPR036770">
    <property type="entry name" value="Ankyrin_rpt-contain_sf"/>
</dbReference>
<name>M1VIE5_CYAM1</name>
<dbReference type="AlphaFoldDB" id="M1VIE5"/>
<dbReference type="eggNOG" id="KOG0504">
    <property type="taxonomic scope" value="Eukaryota"/>
</dbReference>
<reference evidence="4 5" key="2">
    <citation type="journal article" date="2007" name="BMC Biol.">
        <title>A 100%-complete sequence reveals unusually simple genomic features in the hot-spring red alga Cyanidioschyzon merolae.</title>
        <authorList>
            <person name="Nozaki H."/>
            <person name="Takano H."/>
            <person name="Misumi O."/>
            <person name="Terasawa K."/>
            <person name="Matsuzaki M."/>
            <person name="Maruyama S."/>
            <person name="Nishida K."/>
            <person name="Yagisawa F."/>
            <person name="Yoshida Y."/>
            <person name="Fujiwara T."/>
            <person name="Takio S."/>
            <person name="Tamura K."/>
            <person name="Chung S.J."/>
            <person name="Nakamura S."/>
            <person name="Kuroiwa H."/>
            <person name="Tanaka K."/>
            <person name="Sato N."/>
            <person name="Kuroiwa T."/>
        </authorList>
    </citation>
    <scope>NUCLEOTIDE SEQUENCE [LARGE SCALE GENOMIC DNA]</scope>
    <source>
        <strain evidence="4 5">10D</strain>
    </source>
</reference>
<dbReference type="Gramene" id="CMT367CT">
    <property type="protein sequence ID" value="CMT367CT"/>
    <property type="gene ID" value="CMT367C"/>
</dbReference>
<dbReference type="PROSITE" id="PS50088">
    <property type="entry name" value="ANK_REPEAT"/>
    <property type="match status" value="2"/>
</dbReference>
<protein>
    <submittedName>
        <fullName evidence="4">Ankyrin-repeat protein</fullName>
    </submittedName>
</protein>
<dbReference type="RefSeq" id="XP_005539353.1">
    <property type="nucleotide sequence ID" value="XM_005539296.1"/>
</dbReference>
<dbReference type="PANTHER" id="PTHR24171">
    <property type="entry name" value="ANKYRIN REPEAT DOMAIN-CONTAINING PROTEIN 39-RELATED"/>
    <property type="match status" value="1"/>
</dbReference>
<evidence type="ECO:0000256" key="2">
    <source>
        <dbReference type="ARBA" id="ARBA00023043"/>
    </source>
</evidence>
<dbReference type="SUPFAM" id="SSF48403">
    <property type="entry name" value="Ankyrin repeat"/>
    <property type="match status" value="1"/>
</dbReference>
<keyword evidence="2 3" id="KW-0040">ANK repeat</keyword>
<dbReference type="GeneID" id="16998114"/>
<evidence type="ECO:0000313" key="4">
    <source>
        <dbReference type="EMBL" id="BAM83317.1"/>
    </source>
</evidence>
<gene>
    <name evidence="4" type="ORF">CYME_CMT367C</name>
</gene>
<dbReference type="InterPro" id="IPR002110">
    <property type="entry name" value="Ankyrin_rpt"/>
</dbReference>
<dbReference type="Pfam" id="PF12796">
    <property type="entry name" value="Ank_2"/>
    <property type="match status" value="1"/>
</dbReference>
<keyword evidence="5" id="KW-1185">Reference proteome</keyword>
<dbReference type="PANTHER" id="PTHR24171:SF8">
    <property type="entry name" value="BRCA1-ASSOCIATED RING DOMAIN PROTEIN 1"/>
    <property type="match status" value="1"/>
</dbReference>
<feature type="repeat" description="ANK" evidence="3">
    <location>
        <begin position="99"/>
        <end position="135"/>
    </location>
</feature>
<dbReference type="KEGG" id="cme:CYME_CMT367C"/>
<organism evidence="4 5">
    <name type="scientific">Cyanidioschyzon merolae (strain NIES-3377 / 10D)</name>
    <name type="common">Unicellular red alga</name>
    <dbReference type="NCBI Taxonomy" id="280699"/>
    <lineage>
        <taxon>Eukaryota</taxon>
        <taxon>Rhodophyta</taxon>
        <taxon>Bangiophyceae</taxon>
        <taxon>Cyanidiales</taxon>
        <taxon>Cyanidiaceae</taxon>
        <taxon>Cyanidioschyzon</taxon>
    </lineage>
</organism>
<dbReference type="OrthoDB" id="1757at2759"/>
<dbReference type="HOGENOM" id="CLU_000134_20_0_1"/>
<evidence type="ECO:0000313" key="5">
    <source>
        <dbReference type="Proteomes" id="UP000007014"/>
    </source>
</evidence>
<reference evidence="4 5" key="1">
    <citation type="journal article" date="2004" name="Nature">
        <title>Genome sequence of the ultrasmall unicellular red alga Cyanidioschyzon merolae 10D.</title>
        <authorList>
            <person name="Matsuzaki M."/>
            <person name="Misumi O."/>
            <person name="Shin-i T."/>
            <person name="Maruyama S."/>
            <person name="Takahara M."/>
            <person name="Miyagishima S."/>
            <person name="Mori T."/>
            <person name="Nishida K."/>
            <person name="Yagisawa F."/>
            <person name="Nishida K."/>
            <person name="Yoshida Y."/>
            <person name="Nishimura Y."/>
            <person name="Nakao S."/>
            <person name="Kobayashi T."/>
            <person name="Momoyama Y."/>
            <person name="Higashiyama T."/>
            <person name="Minoda A."/>
            <person name="Sano M."/>
            <person name="Nomoto H."/>
            <person name="Oishi K."/>
            <person name="Hayashi H."/>
            <person name="Ohta F."/>
            <person name="Nishizaka S."/>
            <person name="Haga S."/>
            <person name="Miura S."/>
            <person name="Morishita T."/>
            <person name="Kabeya Y."/>
            <person name="Terasawa K."/>
            <person name="Suzuki Y."/>
            <person name="Ishii Y."/>
            <person name="Asakawa S."/>
            <person name="Takano H."/>
            <person name="Ohta N."/>
            <person name="Kuroiwa H."/>
            <person name="Tanaka K."/>
            <person name="Shimizu N."/>
            <person name="Sugano S."/>
            <person name="Sato N."/>
            <person name="Nozaki H."/>
            <person name="Ogasawara N."/>
            <person name="Kohara Y."/>
            <person name="Kuroiwa T."/>
        </authorList>
    </citation>
    <scope>NUCLEOTIDE SEQUENCE [LARGE SCALE GENOMIC DNA]</scope>
    <source>
        <strain evidence="4 5">10D</strain>
    </source>
</reference>
<dbReference type="Proteomes" id="UP000007014">
    <property type="component" value="Chromosome 20"/>
</dbReference>
<dbReference type="EMBL" id="AP006502">
    <property type="protein sequence ID" value="BAM83317.1"/>
    <property type="molecule type" value="Genomic_DNA"/>
</dbReference>
<sequence length="181" mass="19615">MCEREKVLSERSAASAALLRREDLAAELRDYARANDEAGVRDLLSESVWPDPSDRIAFVNTADEHTGNTALHMASANGHTEVVRLLLEAGADPAAQNEAGNTPLHWASMNQQVQCVEVLLGALRQTGASPFVLNKSGRSAYDEAVLVGCRQVTAMLMRFAEEHPSQASADAYFNETTAETQ</sequence>
<dbReference type="Gene3D" id="1.25.40.20">
    <property type="entry name" value="Ankyrin repeat-containing domain"/>
    <property type="match status" value="2"/>
</dbReference>
<evidence type="ECO:0000256" key="1">
    <source>
        <dbReference type="ARBA" id="ARBA00022737"/>
    </source>
</evidence>
<feature type="repeat" description="ANK" evidence="3">
    <location>
        <begin position="66"/>
        <end position="98"/>
    </location>
</feature>
<accession>M1VIE5</accession>
<dbReference type="GO" id="GO:0085020">
    <property type="term" value="P:protein K6-linked ubiquitination"/>
    <property type="evidence" value="ECO:0007669"/>
    <property type="project" value="TreeGrafter"/>
</dbReference>
<evidence type="ECO:0000256" key="3">
    <source>
        <dbReference type="PROSITE-ProRule" id="PRU00023"/>
    </source>
</evidence>
<keyword evidence="1" id="KW-0677">Repeat</keyword>